<keyword evidence="2" id="KW-1185">Reference proteome</keyword>
<name>A0AAD7FJU5_MYCRO</name>
<accession>A0AAD7FJU5</accession>
<dbReference type="EMBL" id="JARKIE010000614">
    <property type="protein sequence ID" value="KAJ7624196.1"/>
    <property type="molecule type" value="Genomic_DNA"/>
</dbReference>
<evidence type="ECO:0000313" key="1">
    <source>
        <dbReference type="EMBL" id="KAJ7624196.1"/>
    </source>
</evidence>
<dbReference type="Proteomes" id="UP001221757">
    <property type="component" value="Unassembled WGS sequence"/>
</dbReference>
<feature type="non-terminal residue" evidence="1">
    <location>
        <position position="64"/>
    </location>
</feature>
<comment type="caution">
    <text evidence="1">The sequence shown here is derived from an EMBL/GenBank/DDBJ whole genome shotgun (WGS) entry which is preliminary data.</text>
</comment>
<proteinExistence type="predicted"/>
<dbReference type="AlphaFoldDB" id="A0AAD7FJU5"/>
<evidence type="ECO:0000313" key="2">
    <source>
        <dbReference type="Proteomes" id="UP001221757"/>
    </source>
</evidence>
<protein>
    <recommendedName>
        <fullName evidence="3">ATP-dependent DNA helicase</fullName>
    </recommendedName>
</protein>
<organism evidence="1 2">
    <name type="scientific">Mycena rosella</name>
    <name type="common">Pink bonnet</name>
    <name type="synonym">Agaricus rosellus</name>
    <dbReference type="NCBI Taxonomy" id="1033263"/>
    <lineage>
        <taxon>Eukaryota</taxon>
        <taxon>Fungi</taxon>
        <taxon>Dikarya</taxon>
        <taxon>Basidiomycota</taxon>
        <taxon>Agaricomycotina</taxon>
        <taxon>Agaricomycetes</taxon>
        <taxon>Agaricomycetidae</taxon>
        <taxon>Agaricales</taxon>
        <taxon>Marasmiineae</taxon>
        <taxon>Mycenaceae</taxon>
        <taxon>Mycena</taxon>
    </lineage>
</organism>
<evidence type="ECO:0008006" key="3">
    <source>
        <dbReference type="Google" id="ProtNLM"/>
    </source>
</evidence>
<gene>
    <name evidence="1" type="ORF">B0H17DRAFT_963828</name>
</gene>
<sequence>MITRDSDALIDSIFPGIHGPTPPPNYFLERSILAARNGNVDGLNDNILNRMSGERRTFISADKI</sequence>
<reference evidence="1" key="1">
    <citation type="submission" date="2023-03" db="EMBL/GenBank/DDBJ databases">
        <title>Massive genome expansion in bonnet fungi (Mycena s.s.) driven by repeated elements and novel gene families across ecological guilds.</title>
        <authorList>
            <consortium name="Lawrence Berkeley National Laboratory"/>
            <person name="Harder C.B."/>
            <person name="Miyauchi S."/>
            <person name="Viragh M."/>
            <person name="Kuo A."/>
            <person name="Thoen E."/>
            <person name="Andreopoulos B."/>
            <person name="Lu D."/>
            <person name="Skrede I."/>
            <person name="Drula E."/>
            <person name="Henrissat B."/>
            <person name="Morin E."/>
            <person name="Kohler A."/>
            <person name="Barry K."/>
            <person name="LaButti K."/>
            <person name="Morin E."/>
            <person name="Salamov A."/>
            <person name="Lipzen A."/>
            <person name="Mereny Z."/>
            <person name="Hegedus B."/>
            <person name="Baldrian P."/>
            <person name="Stursova M."/>
            <person name="Weitz H."/>
            <person name="Taylor A."/>
            <person name="Grigoriev I.V."/>
            <person name="Nagy L.G."/>
            <person name="Martin F."/>
            <person name="Kauserud H."/>
        </authorList>
    </citation>
    <scope>NUCLEOTIDE SEQUENCE</scope>
    <source>
        <strain evidence="1">CBHHK067</strain>
    </source>
</reference>